<evidence type="ECO:0008006" key="8">
    <source>
        <dbReference type="Google" id="ProtNLM"/>
    </source>
</evidence>
<dbReference type="AlphaFoldDB" id="A0A226C1B4"/>
<evidence type="ECO:0000259" key="2">
    <source>
        <dbReference type="PROSITE" id="PS50112"/>
    </source>
</evidence>
<dbReference type="PANTHER" id="PTHR43155">
    <property type="entry name" value="CYCLIC DI-GMP PHOSPHODIESTERASE PA4108-RELATED"/>
    <property type="match status" value="1"/>
</dbReference>
<dbReference type="CDD" id="cd00077">
    <property type="entry name" value="HDc"/>
    <property type="match status" value="1"/>
</dbReference>
<dbReference type="InterPro" id="IPR000700">
    <property type="entry name" value="PAS-assoc_C"/>
</dbReference>
<dbReference type="InterPro" id="IPR035965">
    <property type="entry name" value="PAS-like_dom_sf"/>
</dbReference>
<name>A0A226C1B4_9FIRM</name>
<dbReference type="NCBIfam" id="TIGR00254">
    <property type="entry name" value="GGDEF"/>
    <property type="match status" value="1"/>
</dbReference>
<dbReference type="InterPro" id="IPR001610">
    <property type="entry name" value="PAC"/>
</dbReference>
<feature type="transmembrane region" description="Helical" evidence="1">
    <location>
        <begin position="12"/>
        <end position="36"/>
    </location>
</feature>
<dbReference type="InterPro" id="IPR029787">
    <property type="entry name" value="Nucleotide_cyclase"/>
</dbReference>
<dbReference type="SUPFAM" id="SSF55785">
    <property type="entry name" value="PYP-like sensor domain (PAS domain)"/>
    <property type="match status" value="2"/>
</dbReference>
<dbReference type="PROSITE" id="PS50887">
    <property type="entry name" value="GGDEF"/>
    <property type="match status" value="1"/>
</dbReference>
<dbReference type="CDD" id="cd01949">
    <property type="entry name" value="GGDEF"/>
    <property type="match status" value="1"/>
</dbReference>
<dbReference type="SUPFAM" id="SSF55073">
    <property type="entry name" value="Nucleotide cyclase"/>
    <property type="match status" value="1"/>
</dbReference>
<dbReference type="OrthoDB" id="9798833at2"/>
<dbReference type="SMART" id="SM00267">
    <property type="entry name" value="GGDEF"/>
    <property type="match status" value="1"/>
</dbReference>
<dbReference type="NCBIfam" id="TIGR00229">
    <property type="entry name" value="sensory_box"/>
    <property type="match status" value="2"/>
</dbReference>
<dbReference type="PROSITE" id="PS50112">
    <property type="entry name" value="PAS"/>
    <property type="match status" value="2"/>
</dbReference>
<dbReference type="SMART" id="SM00086">
    <property type="entry name" value="PAC"/>
    <property type="match status" value="2"/>
</dbReference>
<dbReference type="EMBL" id="NIQC01000001">
    <property type="protein sequence ID" value="OWZ84971.1"/>
    <property type="molecule type" value="Genomic_DNA"/>
</dbReference>
<dbReference type="Gene3D" id="3.30.70.270">
    <property type="match status" value="1"/>
</dbReference>
<feature type="domain" description="PAC" evidence="3">
    <location>
        <begin position="195"/>
        <end position="247"/>
    </location>
</feature>
<proteinExistence type="predicted"/>
<dbReference type="SUPFAM" id="SSF109604">
    <property type="entry name" value="HD-domain/PDEase-like"/>
    <property type="match status" value="1"/>
</dbReference>
<dbReference type="PROSITE" id="PS50113">
    <property type="entry name" value="PAC"/>
    <property type="match status" value="1"/>
</dbReference>
<feature type="domain" description="PAS" evidence="2">
    <location>
        <begin position="128"/>
        <end position="182"/>
    </location>
</feature>
<dbReference type="InterPro" id="IPR013655">
    <property type="entry name" value="PAS_fold_3"/>
</dbReference>
<feature type="domain" description="PAS" evidence="2">
    <location>
        <begin position="248"/>
        <end position="322"/>
    </location>
</feature>
<protein>
    <recommendedName>
        <fullName evidence="8">Histidine kinase</fullName>
    </recommendedName>
</protein>
<dbReference type="Gene3D" id="3.30.450.20">
    <property type="entry name" value="PAS domain"/>
    <property type="match status" value="2"/>
</dbReference>
<keyword evidence="1" id="KW-0812">Transmembrane</keyword>
<evidence type="ECO:0000259" key="5">
    <source>
        <dbReference type="PROSITE" id="PS51832"/>
    </source>
</evidence>
<dbReference type="Pfam" id="PF00990">
    <property type="entry name" value="GGDEF"/>
    <property type="match status" value="1"/>
</dbReference>
<evidence type="ECO:0000259" key="3">
    <source>
        <dbReference type="PROSITE" id="PS50113"/>
    </source>
</evidence>
<dbReference type="InterPro" id="IPR000160">
    <property type="entry name" value="GGDEF_dom"/>
</dbReference>
<evidence type="ECO:0000313" key="7">
    <source>
        <dbReference type="Proteomes" id="UP000214588"/>
    </source>
</evidence>
<dbReference type="SMART" id="SM00471">
    <property type="entry name" value="HDc"/>
    <property type="match status" value="1"/>
</dbReference>
<evidence type="ECO:0000256" key="1">
    <source>
        <dbReference type="SAM" id="Phobius"/>
    </source>
</evidence>
<keyword evidence="7" id="KW-1185">Reference proteome</keyword>
<dbReference type="Gene3D" id="1.10.3210.10">
    <property type="entry name" value="Hypothetical protein af1432"/>
    <property type="match status" value="1"/>
</dbReference>
<feature type="transmembrane region" description="Helical" evidence="1">
    <location>
        <begin position="48"/>
        <end position="73"/>
    </location>
</feature>
<evidence type="ECO:0000259" key="4">
    <source>
        <dbReference type="PROSITE" id="PS50887"/>
    </source>
</evidence>
<dbReference type="InterPro" id="IPR003607">
    <property type="entry name" value="HD/PDEase_dom"/>
</dbReference>
<dbReference type="CDD" id="cd00130">
    <property type="entry name" value="PAS"/>
    <property type="match status" value="2"/>
</dbReference>
<evidence type="ECO:0000313" key="6">
    <source>
        <dbReference type="EMBL" id="OWZ84971.1"/>
    </source>
</evidence>
<dbReference type="SMART" id="SM00091">
    <property type="entry name" value="PAS"/>
    <property type="match status" value="2"/>
</dbReference>
<reference evidence="6 7" key="1">
    <citation type="submission" date="2017-06" db="EMBL/GenBank/DDBJ databases">
        <title>Draft Genome Sequence of Natranaerobius trueperi halophilic, alkalithermophilic bacteria from soda lakes.</title>
        <authorList>
            <person name="Zhao B."/>
        </authorList>
    </citation>
    <scope>NUCLEOTIDE SEQUENCE [LARGE SCALE GENOMIC DNA]</scope>
    <source>
        <strain evidence="6 7">DSM 18760</strain>
    </source>
</reference>
<dbReference type="InterPro" id="IPR000014">
    <property type="entry name" value="PAS"/>
</dbReference>
<feature type="domain" description="HD-GYP" evidence="5">
    <location>
        <begin position="526"/>
        <end position="719"/>
    </location>
</feature>
<dbReference type="InterPro" id="IPR043128">
    <property type="entry name" value="Rev_trsase/Diguanyl_cyclase"/>
</dbReference>
<feature type="domain" description="GGDEF" evidence="4">
    <location>
        <begin position="405"/>
        <end position="533"/>
    </location>
</feature>
<comment type="caution">
    <text evidence="6">The sequence shown here is derived from an EMBL/GenBank/DDBJ whole genome shotgun (WGS) entry which is preliminary data.</text>
</comment>
<dbReference type="Pfam" id="PF08447">
    <property type="entry name" value="PAS_3"/>
    <property type="match status" value="1"/>
</dbReference>
<dbReference type="Pfam" id="PF08448">
    <property type="entry name" value="PAS_4"/>
    <property type="match status" value="1"/>
</dbReference>
<organism evidence="6 7">
    <name type="scientific">Natranaerobius trueperi</name>
    <dbReference type="NCBI Taxonomy" id="759412"/>
    <lineage>
        <taxon>Bacteria</taxon>
        <taxon>Bacillati</taxon>
        <taxon>Bacillota</taxon>
        <taxon>Clostridia</taxon>
        <taxon>Natranaerobiales</taxon>
        <taxon>Natranaerobiaceae</taxon>
        <taxon>Natranaerobius</taxon>
    </lineage>
</organism>
<dbReference type="Proteomes" id="UP000214588">
    <property type="component" value="Unassembled WGS sequence"/>
</dbReference>
<dbReference type="InterPro" id="IPR037522">
    <property type="entry name" value="HD_GYP_dom"/>
</dbReference>
<feature type="transmembrane region" description="Helical" evidence="1">
    <location>
        <begin position="79"/>
        <end position="100"/>
    </location>
</feature>
<dbReference type="Pfam" id="PF13487">
    <property type="entry name" value="HD_5"/>
    <property type="match status" value="1"/>
</dbReference>
<accession>A0A226C1B4</accession>
<sequence>MYLFKKSDSTKLALIAIGAIIIIISVLLEFFSFPYVTISGGILTIYSAIWFGVRGGFSISLFSCFIILIYYFVNPDQYILSNVITSFFFYLFLGVIVGLFHDRLKESQKQLIAAQISQRNVEKSLEEERNRFKQYLDIAGVMLLAVDSDGKVTYINQKGCDLLGCNFEDIIGENWFERFFPDVDDKNFINSDKFSELESYVLTYNQQKRLFHFRNTKLTDSEGNIEGILSSAEDITDRRQTENDLKGSEEKFRNLAENIPGVIYLCHYDKSYSMIYLNQDIESLTGYDKSDFLEGKLNLTDLILEKDLDTINKQVTRAIENQKPFYLIYRIKDVLGQIKWLEEKGIGVYKEGKLNHLEGHISDITARKEAEERIRFLSFYDELTGLYNRRFFNEELYRLDTVRQLPLSIILGDVNGLKLINDTFGHFEGDKLLLKAAEAFRESCRKEDVIARFGGDEFIVLLPKTTIEEANNIANRIEDNMKQKQLSHIPPSMSLGVATKDLAHISVHQLIKEAEDKMYEKKLLKSKQVRSDILQSLLKTLREKSYETERHSKRLEVLSVKIGEALNLPLSELQKLSILAKLHDIGKVTIARTILKKKTSLTTEEWKTIKKHPETGYKIALSAPEIAPIAECILYHHERWDGQGYPHGIEGDEIPLLSRIIAIVDSYDVMVSGRCYKKSMPKESAFKEIERCSGRQFDPNLARVFIDIMKEGTKLDTIS</sequence>
<dbReference type="PANTHER" id="PTHR43155:SF2">
    <property type="entry name" value="CYCLIC DI-GMP PHOSPHODIESTERASE PA4108"/>
    <property type="match status" value="1"/>
</dbReference>
<keyword evidence="1" id="KW-0472">Membrane</keyword>
<dbReference type="InterPro" id="IPR013656">
    <property type="entry name" value="PAS_4"/>
</dbReference>
<keyword evidence="1" id="KW-1133">Transmembrane helix</keyword>
<dbReference type="PROSITE" id="PS51832">
    <property type="entry name" value="HD_GYP"/>
    <property type="match status" value="1"/>
</dbReference>
<gene>
    <name evidence="6" type="ORF">CDO51_00775</name>
</gene>
<dbReference type="RefSeq" id="WP_089022395.1">
    <property type="nucleotide sequence ID" value="NZ_NIQC01000001.1"/>
</dbReference>